<dbReference type="Gene3D" id="3.40.50.300">
    <property type="entry name" value="P-loop containing nucleotide triphosphate hydrolases"/>
    <property type="match status" value="1"/>
</dbReference>
<accession>A0A6F8YCL7</accession>
<dbReference type="KEGG" id="psuu:Psuf_010140"/>
<evidence type="ECO:0000313" key="2">
    <source>
        <dbReference type="EMBL" id="BCB83701.1"/>
    </source>
</evidence>
<dbReference type="PANTHER" id="PTHR46844:SF1">
    <property type="entry name" value="SLR5058 PROTEIN"/>
    <property type="match status" value="1"/>
</dbReference>
<dbReference type="Pfam" id="PF05729">
    <property type="entry name" value="NACHT"/>
    <property type="match status" value="1"/>
</dbReference>
<dbReference type="SUPFAM" id="SSF52540">
    <property type="entry name" value="P-loop containing nucleoside triphosphate hydrolases"/>
    <property type="match status" value="1"/>
</dbReference>
<protein>
    <recommendedName>
        <fullName evidence="1">NACHT domain-containing protein</fullName>
    </recommendedName>
</protein>
<organism evidence="2 3">
    <name type="scientific">Phytohabitans suffuscus</name>
    <dbReference type="NCBI Taxonomy" id="624315"/>
    <lineage>
        <taxon>Bacteria</taxon>
        <taxon>Bacillati</taxon>
        <taxon>Actinomycetota</taxon>
        <taxon>Actinomycetes</taxon>
        <taxon>Micromonosporales</taxon>
        <taxon>Micromonosporaceae</taxon>
    </lineage>
</organism>
<proteinExistence type="predicted"/>
<name>A0A6F8YCL7_9ACTN</name>
<gene>
    <name evidence="2" type="ORF">Psuf_010140</name>
</gene>
<dbReference type="PANTHER" id="PTHR46844">
    <property type="entry name" value="SLR5058 PROTEIN"/>
    <property type="match status" value="1"/>
</dbReference>
<dbReference type="EMBL" id="AP022871">
    <property type="protein sequence ID" value="BCB83701.1"/>
    <property type="molecule type" value="Genomic_DNA"/>
</dbReference>
<dbReference type="Proteomes" id="UP000503011">
    <property type="component" value="Chromosome"/>
</dbReference>
<evidence type="ECO:0000313" key="3">
    <source>
        <dbReference type="Proteomes" id="UP000503011"/>
    </source>
</evidence>
<dbReference type="InterPro" id="IPR007111">
    <property type="entry name" value="NACHT_NTPase"/>
</dbReference>
<dbReference type="AlphaFoldDB" id="A0A6F8YCL7"/>
<dbReference type="PROSITE" id="PS50837">
    <property type="entry name" value="NACHT"/>
    <property type="match status" value="1"/>
</dbReference>
<feature type="domain" description="NACHT" evidence="1">
    <location>
        <begin position="228"/>
        <end position="349"/>
    </location>
</feature>
<evidence type="ECO:0000259" key="1">
    <source>
        <dbReference type="PROSITE" id="PS50837"/>
    </source>
</evidence>
<keyword evidence="3" id="KW-1185">Reference proteome</keyword>
<reference evidence="2 3" key="2">
    <citation type="submission" date="2020-03" db="EMBL/GenBank/DDBJ databases">
        <authorList>
            <person name="Ichikawa N."/>
            <person name="Kimura A."/>
            <person name="Kitahashi Y."/>
            <person name="Uohara A."/>
        </authorList>
    </citation>
    <scope>NUCLEOTIDE SEQUENCE [LARGE SCALE GENOMIC DNA]</scope>
    <source>
        <strain evidence="2 3">NBRC 105367</strain>
    </source>
</reference>
<dbReference type="RefSeq" id="WP_173154306.1">
    <property type="nucleotide sequence ID" value="NZ_AP022871.1"/>
</dbReference>
<reference evidence="2 3" key="1">
    <citation type="submission" date="2020-03" db="EMBL/GenBank/DDBJ databases">
        <title>Whole genome shotgun sequence of Phytohabitans suffuscus NBRC 105367.</title>
        <authorList>
            <person name="Komaki H."/>
            <person name="Tamura T."/>
        </authorList>
    </citation>
    <scope>NUCLEOTIDE SEQUENCE [LARGE SCALE GENOMIC DNA]</scope>
    <source>
        <strain evidence="2 3">NBRC 105367</strain>
    </source>
</reference>
<dbReference type="InterPro" id="IPR027417">
    <property type="entry name" value="P-loop_NTPase"/>
</dbReference>
<sequence>MNGFETQVARAAGTALLKLGTRMVDAARREQLLLSVRSPTAVAAADRLRAELDPAESVNLARYVASPDFEQQAALLVLASRFDARSKDETRSAVREAIRHGLRHAGFRGERLLPCTDLVFDALDIACEHAMTRVGSSHLDPAVIGAAAHIAAMAARNGRLLSAVPTIAAFHELGERLRDQVRVMHDEFSTADGARMVPWNQLYVEPELMAMVETDPEPSIGALTAPGRRHVILGDPGAGKSTFVSRLAFDLASARSATVPFVLVLREFSEILKREKRRLLDHLVQAARAPYNVEFGPEAVEYLLSNGRAVVIIDGLDEITDMSLRHQVVALVEGFATMYPLVPVVITSRRVGYSHAPLRSSLFRTCQMVPFDDDRVEAYVAKSFVQDPSLAAAFLRDSQLVEDLRAVPLLLSLLCAMYTTDQYLPRNRAQVYERCAVTMYERWDDMRGVAVAKKFRGARHAVRELAWWLFQTDSAELPRRRVLASLTRHLGATPGDAQDLLDLLAGRVWVLVEVGATEVEPIYGFVHRTFMEYFAAEHLVENHRSPADLWAALEPHLDDDSWEVVAQLALQLVEIDEDGSGRALVSRAVDGAENPTRGLALTGFAARACGTITVDAALADRVVAAALASTLSVPMGDRVRFWRSDPVDSRIRAADAPLHALMYDSLEPNLRHIRASLRARLSVLAYERNDIALYLIRSAGRHYVTADERRVAVWTAFAEDLQTAHEAEMTAWRARHPWSAGGHQPVEDLVDSAGAAALYQSDFILTGSTLPHVLYTASDHGLPGPLGSTADNAHRLRDRLVREPTPWLPGAVWRDQQGSMDDVAWELWTLLESEWPRSGDDLATYLVLFLPYLESLADFPDVVRVTLPSDQCRRSRNSPPVAV</sequence>